<dbReference type="PANTHER" id="PTHR38115:SF1">
    <property type="entry name" value="LIPOCALIN-LIKE DOMAIN-CONTAINING PROTEIN"/>
    <property type="match status" value="1"/>
</dbReference>
<accession>A0A3D8QUF7</accession>
<dbReference type="AlphaFoldDB" id="A0A3D8QUF7"/>
<dbReference type="OrthoDB" id="425354at2759"/>
<dbReference type="Proteomes" id="UP000256328">
    <property type="component" value="Unassembled WGS sequence"/>
</dbReference>
<name>A0A3D8QUF7_9HELO</name>
<dbReference type="EMBL" id="PDLN01000015">
    <property type="protein sequence ID" value="RDW65318.1"/>
    <property type="molecule type" value="Genomic_DNA"/>
</dbReference>
<comment type="caution">
    <text evidence="1">The sequence shown here is derived from an EMBL/GenBank/DDBJ whole genome shotgun (WGS) entry which is preliminary data.</text>
</comment>
<evidence type="ECO:0000313" key="1">
    <source>
        <dbReference type="EMBL" id="RDW65318.1"/>
    </source>
</evidence>
<evidence type="ECO:0000313" key="2">
    <source>
        <dbReference type="Proteomes" id="UP000256328"/>
    </source>
</evidence>
<keyword evidence="2" id="KW-1185">Reference proteome</keyword>
<reference evidence="1 2" key="1">
    <citation type="journal article" date="2018" name="IMA Fungus">
        <title>IMA Genome-F 9: Draft genome sequence of Annulohypoxylon stygium, Aspergillus mulundensis, Berkeleyomyces basicola (syn. Thielaviopsis basicola), Ceratocystis smalleyi, two Cercospora beticola strains, Coleophoma cylindrospora, Fusarium fracticaudum, Phialophora cf. hyalina, and Morchella septimelata.</title>
        <authorList>
            <person name="Wingfield B.D."/>
            <person name="Bills G.F."/>
            <person name="Dong Y."/>
            <person name="Huang W."/>
            <person name="Nel W.J."/>
            <person name="Swalarsk-Parry B.S."/>
            <person name="Vaghefi N."/>
            <person name="Wilken P.M."/>
            <person name="An Z."/>
            <person name="de Beer Z.W."/>
            <person name="De Vos L."/>
            <person name="Chen L."/>
            <person name="Duong T.A."/>
            <person name="Gao Y."/>
            <person name="Hammerbacher A."/>
            <person name="Kikkert J.R."/>
            <person name="Li Y."/>
            <person name="Li H."/>
            <person name="Li K."/>
            <person name="Li Q."/>
            <person name="Liu X."/>
            <person name="Ma X."/>
            <person name="Naidoo K."/>
            <person name="Pethybridge S.J."/>
            <person name="Sun J."/>
            <person name="Steenkamp E.T."/>
            <person name="van der Nest M.A."/>
            <person name="van Wyk S."/>
            <person name="Wingfield M.J."/>
            <person name="Xiong C."/>
            <person name="Yue Q."/>
            <person name="Zhang X."/>
        </authorList>
    </citation>
    <scope>NUCLEOTIDE SEQUENCE [LARGE SCALE GENOMIC DNA]</scope>
    <source>
        <strain evidence="1 2">BP5796</strain>
    </source>
</reference>
<organism evidence="1 2">
    <name type="scientific">Coleophoma crateriformis</name>
    <dbReference type="NCBI Taxonomy" id="565419"/>
    <lineage>
        <taxon>Eukaryota</taxon>
        <taxon>Fungi</taxon>
        <taxon>Dikarya</taxon>
        <taxon>Ascomycota</taxon>
        <taxon>Pezizomycotina</taxon>
        <taxon>Leotiomycetes</taxon>
        <taxon>Helotiales</taxon>
        <taxon>Dermateaceae</taxon>
        <taxon>Coleophoma</taxon>
    </lineage>
</organism>
<protein>
    <submittedName>
        <fullName evidence="1">Uncharacterized protein</fullName>
    </submittedName>
</protein>
<sequence>MAAPPEVNIGDLTGKFTLNKSLSDDLDPVLALQGVGWLTRKAIGLASVYLDVKQYVDDQGMVHIDIVQTATAGLGGTTENRTMDWTERDHEDRIFGKVTGKNRLFSFDSVEIDDDYLKEDWLEEGEGTGPSGELHMQGYVVSVNGWTGNQVWGFAMIGDQRRYTRRVVVTKGSEVRRIRMIYDYTGK</sequence>
<dbReference type="PANTHER" id="PTHR38115">
    <property type="entry name" value="LIPOCALIN-LIKE DOMAIN-CONTAINING PROTEIN"/>
    <property type="match status" value="1"/>
</dbReference>
<gene>
    <name evidence="1" type="ORF">BP5796_10010</name>
</gene>
<proteinExistence type="predicted"/>
<dbReference type="InterPro" id="IPR053037">
    <property type="entry name" value="Pericyclase_pydY-like"/>
</dbReference>